<accession>A0A7R8WBC0</accession>
<organism evidence="1">
    <name type="scientific">Cyprideis torosa</name>
    <dbReference type="NCBI Taxonomy" id="163714"/>
    <lineage>
        <taxon>Eukaryota</taxon>
        <taxon>Metazoa</taxon>
        <taxon>Ecdysozoa</taxon>
        <taxon>Arthropoda</taxon>
        <taxon>Crustacea</taxon>
        <taxon>Oligostraca</taxon>
        <taxon>Ostracoda</taxon>
        <taxon>Podocopa</taxon>
        <taxon>Podocopida</taxon>
        <taxon>Cytherocopina</taxon>
        <taxon>Cytheroidea</taxon>
        <taxon>Cytherideidae</taxon>
        <taxon>Cyprideis</taxon>
    </lineage>
</organism>
<dbReference type="PANTHER" id="PTHR45710:SF26">
    <property type="entry name" value="RH26557P"/>
    <property type="match status" value="1"/>
</dbReference>
<dbReference type="PANTHER" id="PTHR45710">
    <property type="entry name" value="C-TYPE LECTIN DOMAIN-CONTAINING PROTEIN 180"/>
    <property type="match status" value="1"/>
</dbReference>
<dbReference type="PROSITE" id="PS50041">
    <property type="entry name" value="C_TYPE_LECTIN_2"/>
    <property type="match status" value="2"/>
</dbReference>
<dbReference type="InterPro" id="IPR016186">
    <property type="entry name" value="C-type_lectin-like/link_sf"/>
</dbReference>
<dbReference type="SUPFAM" id="SSF56436">
    <property type="entry name" value="C-type lectin-like"/>
    <property type="match status" value="2"/>
</dbReference>
<dbReference type="OrthoDB" id="6331336at2759"/>
<name>A0A7R8WBC0_9CRUS</name>
<dbReference type="SMART" id="SM00034">
    <property type="entry name" value="CLECT"/>
    <property type="match status" value="2"/>
</dbReference>
<proteinExistence type="predicted"/>
<dbReference type="CDD" id="cd00037">
    <property type="entry name" value="CLECT"/>
    <property type="match status" value="2"/>
</dbReference>
<evidence type="ECO:0000313" key="1">
    <source>
        <dbReference type="EMBL" id="CAD7228474.1"/>
    </source>
</evidence>
<dbReference type="InterPro" id="IPR016187">
    <property type="entry name" value="CTDL_fold"/>
</dbReference>
<dbReference type="InterPro" id="IPR001304">
    <property type="entry name" value="C-type_lectin-like"/>
</dbReference>
<dbReference type="InterPro" id="IPR050828">
    <property type="entry name" value="C-type_lectin/matrix_domain"/>
</dbReference>
<dbReference type="Pfam" id="PF00059">
    <property type="entry name" value="Lectin_C"/>
    <property type="match status" value="2"/>
</dbReference>
<dbReference type="Gene3D" id="3.10.100.10">
    <property type="entry name" value="Mannose-Binding Protein A, subunit A"/>
    <property type="match status" value="2"/>
</dbReference>
<gene>
    <name evidence="1" type="ORF">CTOB1V02_LOCUS6357</name>
</gene>
<dbReference type="EMBL" id="OB661551">
    <property type="protein sequence ID" value="CAD7228474.1"/>
    <property type="molecule type" value="Genomic_DNA"/>
</dbReference>
<dbReference type="AlphaFoldDB" id="A0A7R8WBC0"/>
<protein>
    <submittedName>
        <fullName evidence="1">Uncharacterized protein</fullName>
    </submittedName>
</protein>
<sequence>MNIQFVVVVLTVLSNCHVLAATSRCDHPFQETPGGKCIFSPKQILQGTWDEAQEICGFLNKDSRLLEFRTADELLDVTSFLSQNDADCARWPSGGGPWIGAIEVGNTNQFIWSSDNSTVVVENWVQGQPNSPSSGDGAMMSCEFSFEWMDKSRDTVLPVLCEVEPRAKCPAQFTAVGDTCYHLGFSSTTWDLAQDYCHSLAPNGKLIELETLEEIYLVTEFLNDNSDPSRYYWTGAEERQRHDYFYWGSSGKPVVITNWWSDYAPDSDTSDAVALLDGDNHGWRWKNDYSKSSSFYELCEADPADL</sequence>
<reference evidence="1" key="1">
    <citation type="submission" date="2020-11" db="EMBL/GenBank/DDBJ databases">
        <authorList>
            <person name="Tran Van P."/>
        </authorList>
    </citation>
    <scope>NUCLEOTIDE SEQUENCE</scope>
</reference>